<sequence length="726" mass="81210">MSSLLDQPLTLLSLPAEIVEQIIVYSASCGSYSSVSAVSQTCSSLRNVLYSAADTTLWRAIFLTTFDDPRAKERVKFSPLPGSSEGPFSWRKEYQQRIQAKIKLMRMSREDIVEPRSLTQYLQTMSFIVSTSLPQLPDASTESNNIQWISDIFSNGFSKALTERLTSLSPSNTGDDVDQGTEDESKFKLMVLHPDWEFSPAGRKFYRTLLWTGFLPYVPSSLSDHSIFDEQESPVEFTTISNLETGSESRRLEFSYHYHLRSISKTRELETLARLDPAQQRRLARTVAQHRVYNMRYLSKDRHWGPFLPMGLKGNANAGNVDDLDQGDIDQEDSEEHVKGTAKGKNKDGGERGTSLRILREVLDYGIPLDGDEDSSDRDSIDEDYNPPSQDDDSSVSASSDFDIHSILHSPHPDDDTPSSSSTHLTCPHLLFPDYVFLSAARIVVETNLRDILTRDLGPSPALFRPWFTHASARSSTEDLFKKIDDSSIDNQRGGLNLLRMGSAPGFWDGKGTKEGWLRVCENSVQDSVSDEDSLVDGWDWAGVEGKWTRAVTWMDYRDLLEHSLRNISPLASHADLNHHIDDTRRVFHMNLRITGYSKVDPPATTNASTNGDPANAPDELSPLDKLVYALPVIHVEGNFRPVNDNASFGDTYLDTRRITGTVRMVGEGAVWWHLVTSFESGEQEWAMEGVQIGEIGSALGVVGLWTGAEHERGDPIGASWTWRTA</sequence>
<feature type="region of interest" description="Disordered" evidence="1">
    <location>
        <begin position="405"/>
        <end position="424"/>
    </location>
</feature>
<evidence type="ECO:0000256" key="1">
    <source>
        <dbReference type="SAM" id="MobiDB-lite"/>
    </source>
</evidence>
<dbReference type="Proteomes" id="UP001498398">
    <property type="component" value="Unassembled WGS sequence"/>
</dbReference>
<dbReference type="EMBL" id="JBANRG010000019">
    <property type="protein sequence ID" value="KAK7457796.1"/>
    <property type="molecule type" value="Genomic_DNA"/>
</dbReference>
<accession>A0ABR1JEU0</accession>
<feature type="compositionally biased region" description="Acidic residues" evidence="1">
    <location>
        <begin position="370"/>
        <end position="394"/>
    </location>
</feature>
<protein>
    <recommendedName>
        <fullName evidence="4">F-box domain-containing protein</fullName>
    </recommendedName>
</protein>
<organism evidence="2 3">
    <name type="scientific">Marasmiellus scandens</name>
    <dbReference type="NCBI Taxonomy" id="2682957"/>
    <lineage>
        <taxon>Eukaryota</taxon>
        <taxon>Fungi</taxon>
        <taxon>Dikarya</taxon>
        <taxon>Basidiomycota</taxon>
        <taxon>Agaricomycotina</taxon>
        <taxon>Agaricomycetes</taxon>
        <taxon>Agaricomycetidae</taxon>
        <taxon>Agaricales</taxon>
        <taxon>Marasmiineae</taxon>
        <taxon>Omphalotaceae</taxon>
        <taxon>Marasmiellus</taxon>
    </lineage>
</organism>
<proteinExistence type="predicted"/>
<feature type="region of interest" description="Disordered" evidence="1">
    <location>
        <begin position="367"/>
        <end position="399"/>
    </location>
</feature>
<reference evidence="2 3" key="1">
    <citation type="submission" date="2024-01" db="EMBL/GenBank/DDBJ databases">
        <title>A draft genome for the cacao thread blight pathogen Marasmiellus scandens.</title>
        <authorList>
            <person name="Baruah I.K."/>
            <person name="Leung J."/>
            <person name="Bukari Y."/>
            <person name="Amoako-Attah I."/>
            <person name="Meinhardt L.W."/>
            <person name="Bailey B.A."/>
            <person name="Cohen S.P."/>
        </authorList>
    </citation>
    <scope>NUCLEOTIDE SEQUENCE [LARGE SCALE GENOMIC DNA]</scope>
    <source>
        <strain evidence="2 3">GH-19</strain>
    </source>
</reference>
<gene>
    <name evidence="2" type="ORF">VKT23_010136</name>
</gene>
<feature type="compositionally biased region" description="Acidic residues" evidence="1">
    <location>
        <begin position="322"/>
        <end position="335"/>
    </location>
</feature>
<evidence type="ECO:0000313" key="3">
    <source>
        <dbReference type="Proteomes" id="UP001498398"/>
    </source>
</evidence>
<dbReference type="InterPro" id="IPR036047">
    <property type="entry name" value="F-box-like_dom_sf"/>
</dbReference>
<evidence type="ECO:0008006" key="4">
    <source>
        <dbReference type="Google" id="ProtNLM"/>
    </source>
</evidence>
<evidence type="ECO:0000313" key="2">
    <source>
        <dbReference type="EMBL" id="KAK7457796.1"/>
    </source>
</evidence>
<feature type="compositionally biased region" description="Polar residues" evidence="1">
    <location>
        <begin position="604"/>
        <end position="613"/>
    </location>
</feature>
<dbReference type="SUPFAM" id="SSF81383">
    <property type="entry name" value="F-box domain"/>
    <property type="match status" value="1"/>
</dbReference>
<comment type="caution">
    <text evidence="2">The sequence shown here is derived from an EMBL/GenBank/DDBJ whole genome shotgun (WGS) entry which is preliminary data.</text>
</comment>
<feature type="region of interest" description="Disordered" evidence="1">
    <location>
        <begin position="318"/>
        <end position="353"/>
    </location>
</feature>
<feature type="compositionally biased region" description="Basic and acidic residues" evidence="1">
    <location>
        <begin position="405"/>
        <end position="415"/>
    </location>
</feature>
<feature type="region of interest" description="Disordered" evidence="1">
    <location>
        <begin position="599"/>
        <end position="619"/>
    </location>
</feature>
<keyword evidence="3" id="KW-1185">Reference proteome</keyword>
<name>A0ABR1JEU0_9AGAR</name>